<dbReference type="AlphaFoldDB" id="A0A0D0C8X1"/>
<dbReference type="HOGENOM" id="CLU_506274_0_0_1"/>
<dbReference type="EMBL" id="KN834869">
    <property type="protein sequence ID" value="KIK51238.1"/>
    <property type="molecule type" value="Genomic_DNA"/>
</dbReference>
<evidence type="ECO:0000256" key="1">
    <source>
        <dbReference type="SAM" id="MobiDB-lite"/>
    </source>
</evidence>
<feature type="region of interest" description="Disordered" evidence="1">
    <location>
        <begin position="356"/>
        <end position="376"/>
    </location>
</feature>
<evidence type="ECO:0000313" key="2">
    <source>
        <dbReference type="EMBL" id="KIK51238.1"/>
    </source>
</evidence>
<evidence type="ECO:0000313" key="3">
    <source>
        <dbReference type="Proteomes" id="UP000053593"/>
    </source>
</evidence>
<protein>
    <submittedName>
        <fullName evidence="2">Uncharacterized protein</fullName>
    </submittedName>
</protein>
<keyword evidence="3" id="KW-1185">Reference proteome</keyword>
<proteinExistence type="predicted"/>
<reference evidence="2 3" key="1">
    <citation type="submission" date="2014-04" db="EMBL/GenBank/DDBJ databases">
        <title>Evolutionary Origins and Diversification of the Mycorrhizal Mutualists.</title>
        <authorList>
            <consortium name="DOE Joint Genome Institute"/>
            <consortium name="Mycorrhizal Genomics Consortium"/>
            <person name="Kohler A."/>
            <person name="Kuo A."/>
            <person name="Nagy L.G."/>
            <person name="Floudas D."/>
            <person name="Copeland A."/>
            <person name="Barry K.W."/>
            <person name="Cichocki N."/>
            <person name="Veneault-Fourrey C."/>
            <person name="LaButti K."/>
            <person name="Lindquist E.A."/>
            <person name="Lipzen A."/>
            <person name="Lundell T."/>
            <person name="Morin E."/>
            <person name="Murat C."/>
            <person name="Riley R."/>
            <person name="Ohm R."/>
            <person name="Sun H."/>
            <person name="Tunlid A."/>
            <person name="Henrissat B."/>
            <person name="Grigoriev I.V."/>
            <person name="Hibbett D.S."/>
            <person name="Martin F."/>
        </authorList>
    </citation>
    <scope>NUCLEOTIDE SEQUENCE [LARGE SCALE GENOMIC DNA]</scope>
    <source>
        <strain evidence="2 3">FD-317 M1</strain>
    </source>
</reference>
<feature type="region of interest" description="Disordered" evidence="1">
    <location>
        <begin position="1"/>
        <end position="34"/>
    </location>
</feature>
<feature type="compositionally biased region" description="Polar residues" evidence="1">
    <location>
        <begin position="367"/>
        <end position="376"/>
    </location>
</feature>
<organism evidence="2 3">
    <name type="scientific">Collybiopsis luxurians FD-317 M1</name>
    <dbReference type="NCBI Taxonomy" id="944289"/>
    <lineage>
        <taxon>Eukaryota</taxon>
        <taxon>Fungi</taxon>
        <taxon>Dikarya</taxon>
        <taxon>Basidiomycota</taxon>
        <taxon>Agaricomycotina</taxon>
        <taxon>Agaricomycetes</taxon>
        <taxon>Agaricomycetidae</taxon>
        <taxon>Agaricales</taxon>
        <taxon>Marasmiineae</taxon>
        <taxon>Omphalotaceae</taxon>
        <taxon>Collybiopsis</taxon>
        <taxon>Collybiopsis luxurians</taxon>
    </lineage>
</organism>
<name>A0A0D0C8X1_9AGAR</name>
<dbReference type="Proteomes" id="UP000053593">
    <property type="component" value="Unassembled WGS sequence"/>
</dbReference>
<sequence>MFPNHSPPFSLVSPSPAPVDPSHLPATNNKTNERPLCLWSDESQGHLPPFSSSLSGSFTPATVGTAFGKTSSVSVFQESNEGEVNQPFSGSDISSKAGDSLDLIQKSLQQWRKLPREPKKEQEKRLLNEFKTRVSAQRKAELSLRLSATEQSVLHSINILTMAKVITSSSAPSVSLSPVALVPSQFTHISLPYYNPLSVGTETAASPIPAVPNTLTPSATLSSPNDRHPPIPKIPPVPPHLELNNENHTLAPRTPTVSIASSPLTSLAPISPLPPPLLSLDSDTATPAAPSLKFKGCLHVEEMEAFSEAVAEEALCHQCNKQTSVYMVVKEKDIHQNGSEEEKVKFREKAALKQKVRREQRKLGPAPSTSDTSQTLVSQNHLHFPHSHIISVPTDSLHLPILQQLADTIHQWWLMCPLSTIDAEDCEDVATLQQWIVKEIQTQAVSFKQSHYDAALAIHGHFLQSMDLLEPILDMIVQMPRSVKDIVPFGLLDIYCLCDQFFVLLEMGTQMIDVVLTVLKAIVLVNHRDHAYVGNIGQ</sequence>
<gene>
    <name evidence="2" type="ORF">GYMLUDRAFT_252276</name>
</gene>
<accession>A0A0D0C8X1</accession>